<dbReference type="RefSeq" id="WP_174497961.1">
    <property type="nucleotide sequence ID" value="NZ_CADDWK010000024.1"/>
</dbReference>
<dbReference type="InterPro" id="IPR053967">
    <property type="entry name" value="LlgE_F_G-like_D1"/>
</dbReference>
<dbReference type="EMBL" id="JACHGH010000006">
    <property type="protein sequence ID" value="MBB6453987.1"/>
    <property type="molecule type" value="Genomic_DNA"/>
</dbReference>
<evidence type="ECO:0000313" key="7">
    <source>
        <dbReference type="Proteomes" id="UP000581688"/>
    </source>
</evidence>
<dbReference type="InterPro" id="IPR010930">
    <property type="entry name" value="Flg_bb/hook_C_dom"/>
</dbReference>
<dbReference type="GO" id="GO:0071978">
    <property type="term" value="P:bacterial-type flagellum-dependent swarming motility"/>
    <property type="evidence" value="ECO:0007669"/>
    <property type="project" value="TreeGrafter"/>
</dbReference>
<evidence type="ECO:0000259" key="4">
    <source>
        <dbReference type="Pfam" id="PF06429"/>
    </source>
</evidence>
<dbReference type="Proteomes" id="UP000581688">
    <property type="component" value="Unassembled WGS sequence"/>
</dbReference>
<keyword evidence="6" id="KW-0969">Cilium</keyword>
<dbReference type="InterPro" id="IPR001444">
    <property type="entry name" value="Flag_bb_rod_N"/>
</dbReference>
<organism evidence="6 7">
    <name type="scientific">Salirhabdus euzebyi</name>
    <dbReference type="NCBI Taxonomy" id="394506"/>
    <lineage>
        <taxon>Bacteria</taxon>
        <taxon>Bacillati</taxon>
        <taxon>Bacillota</taxon>
        <taxon>Bacilli</taxon>
        <taxon>Bacillales</taxon>
        <taxon>Bacillaceae</taxon>
        <taxon>Salirhabdus</taxon>
    </lineage>
</organism>
<reference evidence="6 7" key="1">
    <citation type="submission" date="2020-08" db="EMBL/GenBank/DDBJ databases">
        <title>Genomic Encyclopedia of Type Strains, Phase IV (KMG-IV): sequencing the most valuable type-strain genomes for metagenomic binning, comparative biology and taxonomic classification.</title>
        <authorList>
            <person name="Goeker M."/>
        </authorList>
    </citation>
    <scope>NUCLEOTIDE SEQUENCE [LARGE SCALE GENOMIC DNA]</scope>
    <source>
        <strain evidence="6 7">DSM 19612</strain>
    </source>
</reference>
<proteinExistence type="inferred from homology"/>
<comment type="subcellular location">
    <subcellularLocation>
        <location evidence="2">Bacterial flagellum basal body</location>
    </subcellularLocation>
</comment>
<keyword evidence="2" id="KW-0975">Bacterial flagellum</keyword>
<feature type="domain" description="Flagellar basal body rod protein N-terminal" evidence="3">
    <location>
        <begin position="5"/>
        <end position="35"/>
    </location>
</feature>
<keyword evidence="7" id="KW-1185">Reference proteome</keyword>
<protein>
    <submittedName>
        <fullName evidence="6">Flagellar basal-body rod protein FlgG</fullName>
    </submittedName>
</protein>
<dbReference type="Pfam" id="PF22692">
    <property type="entry name" value="LlgE_F_G_D1"/>
    <property type="match status" value="1"/>
</dbReference>
<keyword evidence="6" id="KW-0966">Cell projection</keyword>
<keyword evidence="6" id="KW-0282">Flagellum</keyword>
<dbReference type="InterPro" id="IPR037925">
    <property type="entry name" value="FlgE/F/G-like"/>
</dbReference>
<gene>
    <name evidence="6" type="ORF">HNQ94_002438</name>
</gene>
<dbReference type="PANTHER" id="PTHR30435:SF19">
    <property type="entry name" value="FLAGELLAR BASAL-BODY ROD PROTEIN FLGG"/>
    <property type="match status" value="1"/>
</dbReference>
<evidence type="ECO:0000256" key="2">
    <source>
        <dbReference type="RuleBase" id="RU362116"/>
    </source>
</evidence>
<dbReference type="Pfam" id="PF00460">
    <property type="entry name" value="Flg_bb_rod"/>
    <property type="match status" value="1"/>
</dbReference>
<evidence type="ECO:0000256" key="1">
    <source>
        <dbReference type="ARBA" id="ARBA00009677"/>
    </source>
</evidence>
<dbReference type="PANTHER" id="PTHR30435">
    <property type="entry name" value="FLAGELLAR PROTEIN"/>
    <property type="match status" value="1"/>
</dbReference>
<feature type="domain" description="Flagellar hook protein FlgE/F/G-like D1" evidence="5">
    <location>
        <begin position="115"/>
        <end position="174"/>
    </location>
</feature>
<dbReference type="Pfam" id="PF06429">
    <property type="entry name" value="Flg_bbr_C"/>
    <property type="match status" value="1"/>
</dbReference>
<dbReference type="AlphaFoldDB" id="A0A841Q6N5"/>
<name>A0A841Q6N5_9BACI</name>
<comment type="caution">
    <text evidence="6">The sequence shown here is derived from an EMBL/GenBank/DDBJ whole genome shotgun (WGS) entry which is preliminary data.</text>
</comment>
<sequence>MLRGFYTAAAGMVAQQRRQDVLSNNMANALTPGYKADQTTLRAFPELLIERMEANQIPVKNGLKVPTSELIGRLNTGVYMQETMPNFIQGPVKQTGMMTDLALSSGQVPDENGFLFFAVQNENGGTSYTRNGNFTVDAEGFLVSDQGYYVLDENGNQIQTNNDEFSVTQNGTIQTSNGATFSLGIVYHPNANELVKGANNLFEVQEGNEQPVNARNAAGVTFQVQQGFLEQSNVDTGQTMTEMMSTYRMFELNQRVLRAYDQNMEIAVNKIGQLG</sequence>
<dbReference type="NCBIfam" id="TIGR03506">
    <property type="entry name" value="FlgEFG_subfam"/>
    <property type="match status" value="1"/>
</dbReference>
<evidence type="ECO:0000259" key="5">
    <source>
        <dbReference type="Pfam" id="PF22692"/>
    </source>
</evidence>
<dbReference type="GO" id="GO:0009425">
    <property type="term" value="C:bacterial-type flagellum basal body"/>
    <property type="evidence" value="ECO:0007669"/>
    <property type="project" value="UniProtKB-SubCell"/>
</dbReference>
<dbReference type="InterPro" id="IPR020013">
    <property type="entry name" value="Flagellar_FlgE/F/G"/>
</dbReference>
<evidence type="ECO:0000313" key="6">
    <source>
        <dbReference type="EMBL" id="MBB6453987.1"/>
    </source>
</evidence>
<accession>A0A841Q6N5</accession>
<comment type="similarity">
    <text evidence="1 2">Belongs to the flagella basal body rod proteins family.</text>
</comment>
<feature type="domain" description="Flagellar basal-body/hook protein C-terminal" evidence="4">
    <location>
        <begin position="225"/>
        <end position="268"/>
    </location>
</feature>
<evidence type="ECO:0000259" key="3">
    <source>
        <dbReference type="Pfam" id="PF00460"/>
    </source>
</evidence>
<dbReference type="SUPFAM" id="SSF117143">
    <property type="entry name" value="Flagellar hook protein flgE"/>
    <property type="match status" value="1"/>
</dbReference>